<dbReference type="InterPro" id="IPR036388">
    <property type="entry name" value="WH-like_DNA-bd_sf"/>
</dbReference>
<protein>
    <submittedName>
        <fullName evidence="3">Putative transposase</fullName>
    </submittedName>
</protein>
<evidence type="ECO:0000259" key="2">
    <source>
        <dbReference type="Pfam" id="PF13276"/>
    </source>
</evidence>
<dbReference type="SUPFAM" id="SSF48295">
    <property type="entry name" value="TrpR-like"/>
    <property type="match status" value="1"/>
</dbReference>
<dbReference type="InterPro" id="IPR025948">
    <property type="entry name" value="HTH-like_dom"/>
</dbReference>
<dbReference type="Pfam" id="PF13276">
    <property type="entry name" value="HTH_21"/>
    <property type="match status" value="1"/>
</dbReference>
<name>A0A2T6BG85_9BACL</name>
<dbReference type="InterPro" id="IPR002514">
    <property type="entry name" value="Transposase_8"/>
</dbReference>
<accession>A0A2T6BG85</accession>
<evidence type="ECO:0000313" key="3">
    <source>
        <dbReference type="EMBL" id="PTX55078.1"/>
    </source>
</evidence>
<reference evidence="3 4" key="1">
    <citation type="submission" date="2018-04" db="EMBL/GenBank/DDBJ databases">
        <title>Genomic Encyclopedia of Archaeal and Bacterial Type Strains, Phase II (KMG-II): from individual species to whole genera.</title>
        <authorList>
            <person name="Goeker M."/>
        </authorList>
    </citation>
    <scope>NUCLEOTIDE SEQUENCE [LARGE SCALE GENOMIC DNA]</scope>
    <source>
        <strain evidence="3 4">DSM 45787</strain>
    </source>
</reference>
<dbReference type="GO" id="GO:0043565">
    <property type="term" value="F:sequence-specific DNA binding"/>
    <property type="evidence" value="ECO:0007669"/>
    <property type="project" value="InterPro"/>
</dbReference>
<gene>
    <name evidence="3" type="ORF">C8P63_12238</name>
</gene>
<evidence type="ECO:0000313" key="4">
    <source>
        <dbReference type="Proteomes" id="UP000244240"/>
    </source>
</evidence>
<dbReference type="GO" id="GO:0006313">
    <property type="term" value="P:DNA transposition"/>
    <property type="evidence" value="ECO:0007669"/>
    <property type="project" value="InterPro"/>
</dbReference>
<feature type="domain" description="HTH-like" evidence="2">
    <location>
        <begin position="126"/>
        <end position="176"/>
    </location>
</feature>
<dbReference type="EMBL" id="QBKR01000022">
    <property type="protein sequence ID" value="PTX55078.1"/>
    <property type="molecule type" value="Genomic_DNA"/>
</dbReference>
<sequence length="212" mass="24602">MKRRHWSQEEKMAIVLNRSISEVCREHQISQALYYQWRDAFLEGAKAGLRPKRQTETAMWEKKIAEYERLVGTPSLKEGLSSIQVLVEANEVTVTAVCKALEIEHSTYYREVKRSYEVKARSCPRQKILAQEVKRLTTQYPTFGYRRIWALLQRKGYPCNQKTVYRAMKRMNLLQKTIQYGAKRSVGERPAHPTGPNQRLITRGVGLLGGDD</sequence>
<dbReference type="GO" id="GO:0004803">
    <property type="term" value="F:transposase activity"/>
    <property type="evidence" value="ECO:0007669"/>
    <property type="project" value="InterPro"/>
</dbReference>
<dbReference type="AlphaFoldDB" id="A0A2T6BG85"/>
<keyword evidence="4" id="KW-1185">Reference proteome</keyword>
<dbReference type="Gene3D" id="1.10.10.10">
    <property type="entry name" value="Winged helix-like DNA-binding domain superfamily/Winged helix DNA-binding domain"/>
    <property type="match status" value="1"/>
</dbReference>
<proteinExistence type="predicted"/>
<dbReference type="InterPro" id="IPR010921">
    <property type="entry name" value="Trp_repressor/repl_initiator"/>
</dbReference>
<dbReference type="Pfam" id="PF01527">
    <property type="entry name" value="HTH_Tnp_1"/>
    <property type="match status" value="1"/>
</dbReference>
<comment type="caution">
    <text evidence="3">The sequence shown here is derived from an EMBL/GenBank/DDBJ whole genome shotgun (WGS) entry which is preliminary data.</text>
</comment>
<feature type="region of interest" description="Disordered" evidence="1">
    <location>
        <begin position="185"/>
        <end position="212"/>
    </location>
</feature>
<evidence type="ECO:0000256" key="1">
    <source>
        <dbReference type="SAM" id="MobiDB-lite"/>
    </source>
</evidence>
<dbReference type="Proteomes" id="UP000244240">
    <property type="component" value="Unassembled WGS sequence"/>
</dbReference>
<dbReference type="RefSeq" id="WP_170109677.1">
    <property type="nucleotide sequence ID" value="NZ_QBKR01000022.1"/>
</dbReference>
<organism evidence="3 4">
    <name type="scientific">Melghirimyces profundicolus</name>
    <dbReference type="NCBI Taxonomy" id="1242148"/>
    <lineage>
        <taxon>Bacteria</taxon>
        <taxon>Bacillati</taxon>
        <taxon>Bacillota</taxon>
        <taxon>Bacilli</taxon>
        <taxon>Bacillales</taxon>
        <taxon>Thermoactinomycetaceae</taxon>
        <taxon>Melghirimyces</taxon>
    </lineage>
</organism>